<dbReference type="Gene3D" id="1.25.40.10">
    <property type="entry name" value="Tetratricopeptide repeat domain"/>
    <property type="match status" value="3"/>
</dbReference>
<evidence type="ECO:0008006" key="5">
    <source>
        <dbReference type="Google" id="ProtNLM"/>
    </source>
</evidence>
<protein>
    <recommendedName>
        <fullName evidence="5">Pentacotripeptide-repeat region of PRORP domain-containing protein</fullName>
    </recommendedName>
</protein>
<dbReference type="eggNOG" id="KOG4197">
    <property type="taxonomic scope" value="Eukaryota"/>
</dbReference>
<reference evidence="3 4" key="1">
    <citation type="journal article" date="2012" name="Genome Biol.">
        <title>Genome and low-iron response of an oceanic diatom adapted to chronic iron limitation.</title>
        <authorList>
            <person name="Lommer M."/>
            <person name="Specht M."/>
            <person name="Roy A.S."/>
            <person name="Kraemer L."/>
            <person name="Andreson R."/>
            <person name="Gutowska M.A."/>
            <person name="Wolf J."/>
            <person name="Bergner S.V."/>
            <person name="Schilhabel M.B."/>
            <person name="Klostermeier U.C."/>
            <person name="Beiko R.G."/>
            <person name="Rosenstiel P."/>
            <person name="Hippler M."/>
            <person name="Laroche J."/>
        </authorList>
    </citation>
    <scope>NUCLEOTIDE SEQUENCE [LARGE SCALE GENOMIC DNA]</scope>
    <source>
        <strain evidence="3 4">CCMP1005</strain>
    </source>
</reference>
<comment type="caution">
    <text evidence="3">The sequence shown here is derived from an EMBL/GenBank/DDBJ whole genome shotgun (WGS) entry which is preliminary data.</text>
</comment>
<gene>
    <name evidence="3" type="ORF">THAOC_14173</name>
</gene>
<dbReference type="Proteomes" id="UP000266841">
    <property type="component" value="Unassembled WGS sequence"/>
</dbReference>
<dbReference type="InterPro" id="IPR051222">
    <property type="entry name" value="PPR/CCM1_RNA-binding"/>
</dbReference>
<evidence type="ECO:0000256" key="2">
    <source>
        <dbReference type="PROSITE-ProRule" id="PRU00708"/>
    </source>
</evidence>
<dbReference type="AlphaFoldDB" id="K0SJ90"/>
<dbReference type="Pfam" id="PF01535">
    <property type="entry name" value="PPR"/>
    <property type="match status" value="3"/>
</dbReference>
<dbReference type="NCBIfam" id="TIGR00756">
    <property type="entry name" value="PPR"/>
    <property type="match status" value="1"/>
</dbReference>
<dbReference type="EMBL" id="AGNL01016537">
    <property type="protein sequence ID" value="EJK65029.1"/>
    <property type="molecule type" value="Genomic_DNA"/>
</dbReference>
<dbReference type="Pfam" id="PF13812">
    <property type="entry name" value="PPR_3"/>
    <property type="match status" value="1"/>
</dbReference>
<dbReference type="PROSITE" id="PS51375">
    <property type="entry name" value="PPR"/>
    <property type="match status" value="2"/>
</dbReference>
<feature type="repeat" description="PPR" evidence="2">
    <location>
        <begin position="35"/>
        <end position="69"/>
    </location>
</feature>
<keyword evidence="4" id="KW-1185">Reference proteome</keyword>
<proteinExistence type="predicted"/>
<sequence>MRGYARHKQPVKAESLLNLLIHLSARGHQGKFRPNERSYATVIDAYSRCSDGPNAQRILEMMKRRSFRTGVPLEASELPSDMKMINAANIIAYNATIAAWARTAKNRGPEANFRSKPSSEDIIRSREAAEKAEDLLREMWSENTNRTLHLPDRKNPMPRNVILPDVVSYSSVISAYASSLDQPHGMNRARKLLSELEGCAALDFSEYGSTNSDEDSLKSTRGRGFQPSTTTYNSVLNAFAQAGDPTSAEEIFDSMQSFHTNSMESGGGPYQHVKPDSRTYNTLMNAYAIKGGPEAGAKALEVLSRIQNSSDVKPNPITYSTAIKALAKSASVDPSSQSDSNSDVLVGECAAYRALNLLKFFESRYILSQTDEEKAKGNNLVIPYNSTITAFANAAQHSSSNASSLAEEAESILKRMKAVEGIQPDAISHNAAMLAWARTGGQPAALRAELILRSMKNPTTVSLSTVLNAWAQADNAPKAAALLSEMEKKARFATAPTRIVPNTVLYNNVLNAWCKSSEPDALQNAEALLSRMESDPTCKRPDPVSYLTVLNALSKRHEG</sequence>
<dbReference type="InterPro" id="IPR002885">
    <property type="entry name" value="PPR_rpt"/>
</dbReference>
<feature type="repeat" description="PPR" evidence="2">
    <location>
        <begin position="228"/>
        <end position="262"/>
    </location>
</feature>
<evidence type="ECO:0000313" key="3">
    <source>
        <dbReference type="EMBL" id="EJK65029.1"/>
    </source>
</evidence>
<dbReference type="OrthoDB" id="185373at2759"/>
<keyword evidence="1" id="KW-0677">Repeat</keyword>
<dbReference type="PANTHER" id="PTHR47942">
    <property type="entry name" value="TETRATRICOPEPTIDE REPEAT (TPR)-LIKE SUPERFAMILY PROTEIN-RELATED"/>
    <property type="match status" value="1"/>
</dbReference>
<accession>K0SJ90</accession>
<dbReference type="InterPro" id="IPR011990">
    <property type="entry name" value="TPR-like_helical_dom_sf"/>
</dbReference>
<evidence type="ECO:0000256" key="1">
    <source>
        <dbReference type="ARBA" id="ARBA00022737"/>
    </source>
</evidence>
<name>K0SJ90_THAOC</name>
<dbReference type="PANTHER" id="PTHR47942:SF63">
    <property type="entry name" value="PENTATRICOPEPTIDE REPEAT-CONTAINING PROTEIN"/>
    <property type="match status" value="1"/>
</dbReference>
<organism evidence="3 4">
    <name type="scientific">Thalassiosira oceanica</name>
    <name type="common">Marine diatom</name>
    <dbReference type="NCBI Taxonomy" id="159749"/>
    <lineage>
        <taxon>Eukaryota</taxon>
        <taxon>Sar</taxon>
        <taxon>Stramenopiles</taxon>
        <taxon>Ochrophyta</taxon>
        <taxon>Bacillariophyta</taxon>
        <taxon>Coscinodiscophyceae</taxon>
        <taxon>Thalassiosirophycidae</taxon>
        <taxon>Thalassiosirales</taxon>
        <taxon>Thalassiosiraceae</taxon>
        <taxon>Thalassiosira</taxon>
    </lineage>
</organism>
<evidence type="ECO:0000313" key="4">
    <source>
        <dbReference type="Proteomes" id="UP000266841"/>
    </source>
</evidence>